<evidence type="ECO:0000313" key="8">
    <source>
        <dbReference type="Proteomes" id="UP000275078"/>
    </source>
</evidence>
<protein>
    <submittedName>
        <fullName evidence="7">Arabinanase/levansucrase/invertase</fullName>
    </submittedName>
</protein>
<comment type="similarity">
    <text evidence="1 4">Belongs to the glycosyl hydrolase 32 family.</text>
</comment>
<dbReference type="SUPFAM" id="SSF75005">
    <property type="entry name" value="Arabinanase/levansucrase/invertase"/>
    <property type="match status" value="1"/>
</dbReference>
<evidence type="ECO:0000259" key="6">
    <source>
        <dbReference type="Pfam" id="PF08244"/>
    </source>
</evidence>
<dbReference type="SMART" id="SM00640">
    <property type="entry name" value="Glyco_32"/>
    <property type="match status" value="1"/>
</dbReference>
<evidence type="ECO:0000313" key="7">
    <source>
        <dbReference type="EMBL" id="RPA76422.1"/>
    </source>
</evidence>
<feature type="domain" description="Glycosyl hydrolase family 32 C-terminal" evidence="6">
    <location>
        <begin position="450"/>
        <end position="587"/>
    </location>
</feature>
<keyword evidence="2 4" id="KW-0378">Hydrolase</keyword>
<feature type="domain" description="Glycosyl hydrolase family 32 N-terminal" evidence="5">
    <location>
        <begin position="32"/>
        <end position="377"/>
    </location>
</feature>
<dbReference type="AlphaFoldDB" id="A0A3N4HRH2"/>
<evidence type="ECO:0000256" key="1">
    <source>
        <dbReference type="ARBA" id="ARBA00009902"/>
    </source>
</evidence>
<dbReference type="Pfam" id="PF08244">
    <property type="entry name" value="Glyco_hydro_32C"/>
    <property type="match status" value="1"/>
</dbReference>
<dbReference type="SUPFAM" id="SSF49899">
    <property type="entry name" value="Concanavalin A-like lectins/glucanases"/>
    <property type="match status" value="1"/>
</dbReference>
<dbReference type="InterPro" id="IPR013320">
    <property type="entry name" value="ConA-like_dom_sf"/>
</dbReference>
<dbReference type="InterPro" id="IPR013189">
    <property type="entry name" value="Glyco_hydro_32_C"/>
</dbReference>
<dbReference type="Pfam" id="PF00251">
    <property type="entry name" value="Glyco_hydro_32N"/>
    <property type="match status" value="1"/>
</dbReference>
<dbReference type="InterPro" id="IPR001362">
    <property type="entry name" value="Glyco_hydro_32"/>
</dbReference>
<evidence type="ECO:0000256" key="2">
    <source>
        <dbReference type="ARBA" id="ARBA00022801"/>
    </source>
</evidence>
<dbReference type="OrthoDB" id="202537at2759"/>
<accession>A0A3N4HRH2</accession>
<dbReference type="EMBL" id="ML119744">
    <property type="protein sequence ID" value="RPA76422.1"/>
    <property type="molecule type" value="Genomic_DNA"/>
</dbReference>
<dbReference type="GO" id="GO:0005987">
    <property type="term" value="P:sucrose catabolic process"/>
    <property type="evidence" value="ECO:0007669"/>
    <property type="project" value="TreeGrafter"/>
</dbReference>
<dbReference type="GO" id="GO:0005737">
    <property type="term" value="C:cytoplasm"/>
    <property type="evidence" value="ECO:0007669"/>
    <property type="project" value="TreeGrafter"/>
</dbReference>
<dbReference type="STRING" id="1160509.A0A3N4HRH2"/>
<gene>
    <name evidence="7" type="ORF">BJ508DRAFT_365017</name>
</gene>
<dbReference type="CDD" id="cd18621">
    <property type="entry name" value="GH32_XdINV-like"/>
    <property type="match status" value="1"/>
</dbReference>
<evidence type="ECO:0000256" key="3">
    <source>
        <dbReference type="ARBA" id="ARBA00023295"/>
    </source>
</evidence>
<keyword evidence="3 4" id="KW-0326">Glycosidase</keyword>
<name>A0A3N4HRH2_ASCIM</name>
<dbReference type="Gene3D" id="2.115.10.20">
    <property type="entry name" value="Glycosyl hydrolase domain, family 43"/>
    <property type="match status" value="1"/>
</dbReference>
<evidence type="ECO:0000259" key="5">
    <source>
        <dbReference type="Pfam" id="PF00251"/>
    </source>
</evidence>
<keyword evidence="8" id="KW-1185">Reference proteome</keyword>
<dbReference type="Gene3D" id="2.60.120.560">
    <property type="entry name" value="Exo-inulinase, domain 1"/>
    <property type="match status" value="1"/>
</dbReference>
<evidence type="ECO:0000256" key="4">
    <source>
        <dbReference type="RuleBase" id="RU362110"/>
    </source>
</evidence>
<reference evidence="7 8" key="1">
    <citation type="journal article" date="2018" name="Nat. Ecol. Evol.">
        <title>Pezizomycetes genomes reveal the molecular basis of ectomycorrhizal truffle lifestyle.</title>
        <authorList>
            <person name="Murat C."/>
            <person name="Payen T."/>
            <person name="Noel B."/>
            <person name="Kuo A."/>
            <person name="Morin E."/>
            <person name="Chen J."/>
            <person name="Kohler A."/>
            <person name="Krizsan K."/>
            <person name="Balestrini R."/>
            <person name="Da Silva C."/>
            <person name="Montanini B."/>
            <person name="Hainaut M."/>
            <person name="Levati E."/>
            <person name="Barry K.W."/>
            <person name="Belfiori B."/>
            <person name="Cichocki N."/>
            <person name="Clum A."/>
            <person name="Dockter R.B."/>
            <person name="Fauchery L."/>
            <person name="Guy J."/>
            <person name="Iotti M."/>
            <person name="Le Tacon F."/>
            <person name="Lindquist E.A."/>
            <person name="Lipzen A."/>
            <person name="Malagnac F."/>
            <person name="Mello A."/>
            <person name="Molinier V."/>
            <person name="Miyauchi S."/>
            <person name="Poulain J."/>
            <person name="Riccioni C."/>
            <person name="Rubini A."/>
            <person name="Sitrit Y."/>
            <person name="Splivallo R."/>
            <person name="Traeger S."/>
            <person name="Wang M."/>
            <person name="Zifcakova L."/>
            <person name="Wipf D."/>
            <person name="Zambonelli A."/>
            <person name="Paolocci F."/>
            <person name="Nowrousian M."/>
            <person name="Ottonello S."/>
            <person name="Baldrian P."/>
            <person name="Spatafora J.W."/>
            <person name="Henrissat B."/>
            <person name="Nagy L.G."/>
            <person name="Aury J.M."/>
            <person name="Wincker P."/>
            <person name="Grigoriev I.V."/>
            <person name="Bonfante P."/>
            <person name="Martin F.M."/>
        </authorList>
    </citation>
    <scope>NUCLEOTIDE SEQUENCE [LARGE SCALE GENOMIC DNA]</scope>
    <source>
        <strain evidence="7 8">RN42</strain>
    </source>
</reference>
<dbReference type="InterPro" id="IPR013148">
    <property type="entry name" value="Glyco_hydro_32_N"/>
</dbReference>
<dbReference type="PANTHER" id="PTHR42800">
    <property type="entry name" value="EXOINULINASE INUD (AFU_ORTHOLOGUE AFUA_5G00480)"/>
    <property type="match status" value="1"/>
</dbReference>
<sequence length="597" mass="67398">MPQDGASCEETRVPFPPGIFPTNYHQWRPTFHLQPACYWMNDPCAPLYNKNTQTYHLFFQHNPQSNNWGTISWCQATSRDLINWTIQNQPALKPDQVYDKDGVFTGAAFPEQADGTITVAYTAVSQLPIHYTLPYAIGSEKLALASSADNGVTWIKHASNPVMRGPPKGMEVTAWRDPYINYWPNMSKLLNHTPQDWFYGIISGGIRGKTPTIFLYEIDATDYTNWRYISPLIDLGFNFNPSRWVGDFGVNWEVTNFHPLTSVDGEVMDVLIMGVEGILPTISSLSSGKRPTRPSRAQKWLTGPLQLDSDDSPKMKFSTGGTLDHGCFYAANSFRDPASGDFITWGWITEDDLPDSLREIQGWSGCLSLPRRLFIQTLRNVVRSRASPLREIGNFEATKEKNGAYTLRTLGVEPISELQSLRSISNHFIIAACTALRSGNPVLLPFNIVSRFELRTSICLSPTCRSVSLKLLYDTSDSYCIFTYDPIIETFTIDRSSISQPSKEHPVNNRDESAPHTLFTFIDIEGTEKEETLDIHIFQDMSVVEVFVNKRTCISTRLYGVIGRCFGAEVIGEDEGVCSMLMKMNVWQLEKARMEYV</sequence>
<dbReference type="PANTHER" id="PTHR42800:SF3">
    <property type="entry name" value="GLYCOSYL HYDROLASE FAMILY 32 N-TERMINAL DOMAIN-CONTAINING PROTEIN"/>
    <property type="match status" value="1"/>
</dbReference>
<dbReference type="Proteomes" id="UP000275078">
    <property type="component" value="Unassembled WGS sequence"/>
</dbReference>
<organism evidence="7 8">
    <name type="scientific">Ascobolus immersus RN42</name>
    <dbReference type="NCBI Taxonomy" id="1160509"/>
    <lineage>
        <taxon>Eukaryota</taxon>
        <taxon>Fungi</taxon>
        <taxon>Dikarya</taxon>
        <taxon>Ascomycota</taxon>
        <taxon>Pezizomycotina</taxon>
        <taxon>Pezizomycetes</taxon>
        <taxon>Pezizales</taxon>
        <taxon>Ascobolaceae</taxon>
        <taxon>Ascobolus</taxon>
    </lineage>
</organism>
<proteinExistence type="inferred from homology"/>
<dbReference type="GO" id="GO:0004575">
    <property type="term" value="F:sucrose alpha-glucosidase activity"/>
    <property type="evidence" value="ECO:0007669"/>
    <property type="project" value="TreeGrafter"/>
</dbReference>
<dbReference type="InterPro" id="IPR023296">
    <property type="entry name" value="Glyco_hydro_beta-prop_sf"/>
</dbReference>